<reference evidence="1 2" key="1">
    <citation type="submission" date="2016-10" db="EMBL/GenBank/DDBJ databases">
        <authorList>
            <person name="de Groot N.N."/>
        </authorList>
    </citation>
    <scope>NUCLEOTIDE SEQUENCE [LARGE SCALE GENOMIC DNA]</scope>
    <source>
        <strain evidence="1 2">LMG 2247</strain>
    </source>
</reference>
<name>A0A1G7SM43_9BURK</name>
<dbReference type="Proteomes" id="UP000199706">
    <property type="component" value="Unassembled WGS sequence"/>
</dbReference>
<accession>A0A1G7SM43</accession>
<gene>
    <name evidence="1" type="ORF">SAMN05216466_102576</name>
</gene>
<proteinExistence type="predicted"/>
<evidence type="ECO:0000313" key="2">
    <source>
        <dbReference type="Proteomes" id="UP000199706"/>
    </source>
</evidence>
<dbReference type="EMBL" id="FNCJ01000002">
    <property type="protein sequence ID" value="SDG24058.1"/>
    <property type="molecule type" value="Genomic_DNA"/>
</dbReference>
<organism evidence="1 2">
    <name type="scientific">Paraburkholderia phenazinium</name>
    <dbReference type="NCBI Taxonomy" id="60549"/>
    <lineage>
        <taxon>Bacteria</taxon>
        <taxon>Pseudomonadati</taxon>
        <taxon>Pseudomonadota</taxon>
        <taxon>Betaproteobacteria</taxon>
        <taxon>Burkholderiales</taxon>
        <taxon>Burkholderiaceae</taxon>
        <taxon>Paraburkholderia</taxon>
    </lineage>
</organism>
<evidence type="ECO:0000313" key="1">
    <source>
        <dbReference type="EMBL" id="SDG24058.1"/>
    </source>
</evidence>
<sequence>MDLSALLRTFCLHDETIWSMCHWTSAWPGQPPASVATASLPSETMLSQSASAAHVGLHTAPGSAPAPDRFANRPGVRAASACAIRGAARPYITPFARGSESTPTAASASCKVLKMQDALTICVIPWRSISERR</sequence>
<protein>
    <submittedName>
        <fullName evidence="1">Uncharacterized protein</fullName>
    </submittedName>
</protein>
<dbReference type="AlphaFoldDB" id="A0A1G7SM43"/>